<dbReference type="AlphaFoldDB" id="A0A5B8UKZ2"/>
<dbReference type="EMBL" id="CP042433">
    <property type="protein sequence ID" value="QEC57354.1"/>
    <property type="molecule type" value="Genomic_DNA"/>
</dbReference>
<dbReference type="Proteomes" id="UP000321204">
    <property type="component" value="Chromosome"/>
</dbReference>
<evidence type="ECO:0000313" key="3">
    <source>
        <dbReference type="EMBL" id="QEC57354.1"/>
    </source>
</evidence>
<accession>A0A5B8UKZ2</accession>
<keyword evidence="1" id="KW-0677">Repeat</keyword>
<protein>
    <recommendedName>
        <fullName evidence="2">Right handed beta helix domain-containing protein</fullName>
    </recommendedName>
</protein>
<keyword evidence="4" id="KW-1185">Reference proteome</keyword>
<dbReference type="SUPFAM" id="SSF51126">
    <property type="entry name" value="Pectin lyase-like"/>
    <property type="match status" value="1"/>
</dbReference>
<reference evidence="3 4" key="1">
    <citation type="journal article" date="2015" name="Int. J. Syst. Evol. Microbiol.">
        <title>Flavisolibacter ginsenosidimutans sp. nov., with ginsenoside-converting activity isolated from soil used for cultivating ginseng.</title>
        <authorList>
            <person name="Zhao Y."/>
            <person name="Liu Q."/>
            <person name="Kang M.S."/>
            <person name="Jin F."/>
            <person name="Yu H."/>
            <person name="Im W.T."/>
        </authorList>
    </citation>
    <scope>NUCLEOTIDE SEQUENCE [LARGE SCALE GENOMIC DNA]</scope>
    <source>
        <strain evidence="3 4">Gsoil 636</strain>
    </source>
</reference>
<dbReference type="Pfam" id="PF13229">
    <property type="entry name" value="Beta_helix"/>
    <property type="match status" value="2"/>
</dbReference>
<dbReference type="InterPro" id="IPR039448">
    <property type="entry name" value="Beta_helix"/>
</dbReference>
<evidence type="ECO:0000313" key="4">
    <source>
        <dbReference type="Proteomes" id="UP000321204"/>
    </source>
</evidence>
<sequence length="423" mass="44894">MHSTTVCAFQPERSLLSLHTVKIHLPSPKTKSMKQEKCSKAPHNTQADVSKSIIFLLAASLLFVTGCKKELTSNNAESDKAESLAMQANNAKAPAIVVQPGTSIQAAINAVPNGSVIKILQGTYSESIVVNKPGITLTGEGNVVIQNPGDVSIGIQVVKGADGFALSNVTVQGFKDRAVEIKEINGLLLSHVTAIGNNKEEFGLFVQYCTNGTIEHCEATGHTDTGIFVGESTGVSLAQNESFANTIGIETENASRITIDKNHMHDNSAGILCLLVPGKSTSESSNITITKNQIRDNNHANLQTDPSELEFILPTGIGILILGVDNMLVEDNHVTGNQYTGIGVVTTAILGPTPGIDPVSDNVKVVSNQVKNNGFNPQSLYFPTYFASDLLWLGPDFGATGTGNCWSKNLYDTSFPATLPSCQ</sequence>
<feature type="domain" description="Right handed beta helix" evidence="2">
    <location>
        <begin position="157"/>
        <end position="272"/>
    </location>
</feature>
<dbReference type="SMART" id="SM00710">
    <property type="entry name" value="PbH1"/>
    <property type="match status" value="7"/>
</dbReference>
<dbReference type="InterPro" id="IPR006626">
    <property type="entry name" value="PbH1"/>
</dbReference>
<feature type="domain" description="Right handed beta helix" evidence="2">
    <location>
        <begin position="281"/>
        <end position="374"/>
    </location>
</feature>
<organism evidence="3 4">
    <name type="scientific">Flavisolibacter ginsenosidimutans</name>
    <dbReference type="NCBI Taxonomy" id="661481"/>
    <lineage>
        <taxon>Bacteria</taxon>
        <taxon>Pseudomonadati</taxon>
        <taxon>Bacteroidota</taxon>
        <taxon>Chitinophagia</taxon>
        <taxon>Chitinophagales</taxon>
        <taxon>Chitinophagaceae</taxon>
        <taxon>Flavisolibacter</taxon>
    </lineage>
</organism>
<proteinExistence type="predicted"/>
<dbReference type="InterPro" id="IPR012334">
    <property type="entry name" value="Pectin_lyas_fold"/>
</dbReference>
<dbReference type="PANTHER" id="PTHR22990:SF15">
    <property type="entry name" value="F-BOX ONLY PROTEIN 10"/>
    <property type="match status" value="1"/>
</dbReference>
<dbReference type="OrthoDB" id="338827at2"/>
<evidence type="ECO:0000259" key="2">
    <source>
        <dbReference type="Pfam" id="PF13229"/>
    </source>
</evidence>
<gene>
    <name evidence="3" type="ORF">FSB75_16080</name>
</gene>
<name>A0A5B8UKZ2_9BACT</name>
<dbReference type="InterPro" id="IPR011050">
    <property type="entry name" value="Pectin_lyase_fold/virulence"/>
</dbReference>
<dbReference type="InterPro" id="IPR051550">
    <property type="entry name" value="SCF-Subunits/Alg-Epimerases"/>
</dbReference>
<dbReference type="Gene3D" id="2.160.20.10">
    <property type="entry name" value="Single-stranded right-handed beta-helix, Pectin lyase-like"/>
    <property type="match status" value="1"/>
</dbReference>
<dbReference type="KEGG" id="fgg:FSB75_16080"/>
<dbReference type="PANTHER" id="PTHR22990">
    <property type="entry name" value="F-BOX ONLY PROTEIN"/>
    <property type="match status" value="1"/>
</dbReference>
<evidence type="ECO:0000256" key="1">
    <source>
        <dbReference type="ARBA" id="ARBA00022737"/>
    </source>
</evidence>